<comment type="caution">
    <text evidence="2">The sequence shown here is derived from an EMBL/GenBank/DDBJ whole genome shotgun (WGS) entry which is preliminary data.</text>
</comment>
<sequence length="286" mass="30442">MLKIPDLHTHSTASDGTLSPTALVERAAAAGVETLALTDHDTLAGIAEAHGAADAVGLRLIPGVEVSVTWGGRTVHVVGLGVDTDSETLRDGLAGLQDYRVWRAEEIGRRLAKAGYDGALEGAKQHAAGALIGRTHFARFLVERGAATDIRDVFKRFLVDGKPGHVPGEWTTLEQALGWIHAAGGIAVIAHPARYNFTRSKMRRLLGELKECGGRGLEVVSGSHSKDDYYVYARHAREEGLLASAGSDYHGPEKPWIELGRLPPLPDGCTPVWTAPAFASARRAAA</sequence>
<dbReference type="RefSeq" id="WP_200232896.1">
    <property type="nucleotide sequence ID" value="NZ_NRRV01000001.1"/>
</dbReference>
<dbReference type="InterPro" id="IPR016195">
    <property type="entry name" value="Pol/histidinol_Pase-like"/>
</dbReference>
<evidence type="ECO:0000259" key="1">
    <source>
        <dbReference type="SMART" id="SM00481"/>
    </source>
</evidence>
<proteinExistence type="predicted"/>
<dbReference type="PANTHER" id="PTHR42924:SF3">
    <property type="entry name" value="POLYMERASE_HISTIDINOL PHOSPHATASE N-TERMINAL DOMAIN-CONTAINING PROTEIN"/>
    <property type="match status" value="1"/>
</dbReference>
<evidence type="ECO:0000313" key="2">
    <source>
        <dbReference type="EMBL" id="MBK1629216.1"/>
    </source>
</evidence>
<protein>
    <submittedName>
        <fullName evidence="2">Phosphatase</fullName>
    </submittedName>
</protein>
<dbReference type="Gene3D" id="3.20.20.140">
    <property type="entry name" value="Metal-dependent hydrolases"/>
    <property type="match status" value="1"/>
</dbReference>
<dbReference type="CDD" id="cd07438">
    <property type="entry name" value="PHP_HisPPase_AMP"/>
    <property type="match status" value="1"/>
</dbReference>
<dbReference type="PANTHER" id="PTHR42924">
    <property type="entry name" value="EXONUCLEASE"/>
    <property type="match status" value="1"/>
</dbReference>
<name>A0ABS1CCL2_9GAMM</name>
<dbReference type="SMART" id="SM00481">
    <property type="entry name" value="POLIIIAc"/>
    <property type="match status" value="1"/>
</dbReference>
<gene>
    <name evidence="2" type="ORF">CKO31_00410</name>
</gene>
<accession>A0ABS1CCL2</accession>
<dbReference type="Proteomes" id="UP000748752">
    <property type="component" value="Unassembled WGS sequence"/>
</dbReference>
<evidence type="ECO:0000313" key="3">
    <source>
        <dbReference type="Proteomes" id="UP000748752"/>
    </source>
</evidence>
<dbReference type="InterPro" id="IPR003141">
    <property type="entry name" value="Pol/His_phosphatase_N"/>
</dbReference>
<dbReference type="EMBL" id="NRRV01000001">
    <property type="protein sequence ID" value="MBK1629216.1"/>
    <property type="molecule type" value="Genomic_DNA"/>
</dbReference>
<dbReference type="SUPFAM" id="SSF89550">
    <property type="entry name" value="PHP domain-like"/>
    <property type="match status" value="1"/>
</dbReference>
<feature type="domain" description="Polymerase/histidinol phosphatase N-terminal" evidence="1">
    <location>
        <begin position="5"/>
        <end position="70"/>
    </location>
</feature>
<reference evidence="2 3" key="1">
    <citation type="journal article" date="2020" name="Microorganisms">
        <title>Osmotic Adaptation and Compatible Solute Biosynthesis of Phototrophic Bacteria as Revealed from Genome Analyses.</title>
        <authorList>
            <person name="Imhoff J.F."/>
            <person name="Rahn T."/>
            <person name="Kunzel S."/>
            <person name="Keller A."/>
            <person name="Neulinger S.C."/>
        </authorList>
    </citation>
    <scope>NUCLEOTIDE SEQUENCE [LARGE SCALE GENOMIC DNA]</scope>
    <source>
        <strain evidence="2 3">DSM 6210</strain>
    </source>
</reference>
<dbReference type="Pfam" id="PF02811">
    <property type="entry name" value="PHP"/>
    <property type="match status" value="1"/>
</dbReference>
<keyword evidence="3" id="KW-1185">Reference proteome</keyword>
<dbReference type="InterPro" id="IPR004013">
    <property type="entry name" value="PHP_dom"/>
</dbReference>
<organism evidence="2 3">
    <name type="scientific">Thiohalocapsa halophila</name>
    <dbReference type="NCBI Taxonomy" id="69359"/>
    <lineage>
        <taxon>Bacteria</taxon>
        <taxon>Pseudomonadati</taxon>
        <taxon>Pseudomonadota</taxon>
        <taxon>Gammaproteobacteria</taxon>
        <taxon>Chromatiales</taxon>
        <taxon>Chromatiaceae</taxon>
        <taxon>Thiohalocapsa</taxon>
    </lineage>
</organism>
<dbReference type="Gene3D" id="1.10.150.650">
    <property type="match status" value="1"/>
</dbReference>
<dbReference type="InterPro" id="IPR052018">
    <property type="entry name" value="PHP_domain"/>
</dbReference>